<evidence type="ECO:0000313" key="14">
    <source>
        <dbReference type="Proteomes" id="UP000051677"/>
    </source>
</evidence>
<dbReference type="GO" id="GO:0005886">
    <property type="term" value="C:plasma membrane"/>
    <property type="evidence" value="ECO:0007669"/>
    <property type="project" value="UniProtKB-SubCell"/>
</dbReference>
<evidence type="ECO:0000256" key="4">
    <source>
        <dbReference type="ARBA" id="ARBA00022475"/>
    </source>
</evidence>
<reference evidence="13 14" key="1">
    <citation type="submission" date="2015-10" db="EMBL/GenBank/DDBJ databases">
        <title>Mycobacterium gordonae draft genome assembly.</title>
        <authorList>
            <person name="Ustinova V."/>
            <person name="Smirnova T."/>
            <person name="Blagodatskikh K."/>
            <person name="Varlamov D."/>
            <person name="Larionova E."/>
            <person name="Chernousova L."/>
        </authorList>
    </citation>
    <scope>NUCLEOTIDE SEQUENCE [LARGE SCALE GENOMIC DNA]</scope>
    <source>
        <strain evidence="13 14">CTRI 14-8773</strain>
    </source>
</reference>
<keyword evidence="11 12" id="KW-0472">Membrane</keyword>
<accession>A0A0Q2QYG7</accession>
<protein>
    <submittedName>
        <fullName evidence="13">Type VII secretion protein EccB</fullName>
    </submittedName>
</protein>
<evidence type="ECO:0000256" key="9">
    <source>
        <dbReference type="ARBA" id="ARBA00022840"/>
    </source>
</evidence>
<dbReference type="OrthoDB" id="3847604at2"/>
<comment type="subcellular location">
    <subcellularLocation>
        <location evidence="1">Cell inner membrane</location>
        <topology evidence="1">Single-pass membrane protein</topology>
    </subcellularLocation>
</comment>
<dbReference type="Proteomes" id="UP000051677">
    <property type="component" value="Unassembled WGS sequence"/>
</dbReference>
<evidence type="ECO:0000256" key="11">
    <source>
        <dbReference type="ARBA" id="ARBA00023136"/>
    </source>
</evidence>
<comment type="similarity">
    <text evidence="2">Belongs to the EccB family.</text>
</comment>
<dbReference type="PANTHER" id="PTHR40765:SF2">
    <property type="entry name" value="ESX-2 SECRETION SYSTEM ATPASE ECCB2"/>
    <property type="match status" value="1"/>
</dbReference>
<name>A0A0Q2QYG7_MYCGO</name>
<dbReference type="InterPro" id="IPR042485">
    <property type="entry name" value="T7SS_EccB_R3"/>
</dbReference>
<evidence type="ECO:0000256" key="7">
    <source>
        <dbReference type="ARBA" id="ARBA00022741"/>
    </source>
</evidence>
<evidence type="ECO:0000256" key="10">
    <source>
        <dbReference type="ARBA" id="ARBA00022989"/>
    </source>
</evidence>
<evidence type="ECO:0000256" key="3">
    <source>
        <dbReference type="ARBA" id="ARBA00022448"/>
    </source>
</evidence>
<evidence type="ECO:0000256" key="2">
    <source>
        <dbReference type="ARBA" id="ARBA00008149"/>
    </source>
</evidence>
<dbReference type="PANTHER" id="PTHR40765">
    <property type="entry name" value="ESX-2 SECRETION SYSTEM ATPASE ECCB2"/>
    <property type="match status" value="1"/>
</dbReference>
<dbReference type="EMBL" id="LKTM01000339">
    <property type="protein sequence ID" value="KQH76942.1"/>
    <property type="molecule type" value="Genomic_DNA"/>
</dbReference>
<evidence type="ECO:0000256" key="12">
    <source>
        <dbReference type="SAM" id="Phobius"/>
    </source>
</evidence>
<dbReference type="InterPro" id="IPR044857">
    <property type="entry name" value="T7SS_EccB_R1"/>
</dbReference>
<gene>
    <name evidence="13" type="ORF">AO501_10690</name>
</gene>
<dbReference type="STRING" id="1778.A9W97_09270"/>
<evidence type="ECO:0000256" key="1">
    <source>
        <dbReference type="ARBA" id="ARBA00004377"/>
    </source>
</evidence>
<dbReference type="GO" id="GO:0005524">
    <property type="term" value="F:ATP binding"/>
    <property type="evidence" value="ECO:0007669"/>
    <property type="project" value="UniProtKB-KW"/>
</dbReference>
<organism evidence="13 14">
    <name type="scientific">Mycobacterium gordonae</name>
    <dbReference type="NCBI Taxonomy" id="1778"/>
    <lineage>
        <taxon>Bacteria</taxon>
        <taxon>Bacillati</taxon>
        <taxon>Actinomycetota</taxon>
        <taxon>Actinomycetes</taxon>
        <taxon>Mycobacteriales</taxon>
        <taxon>Mycobacteriaceae</taxon>
        <taxon>Mycobacterium</taxon>
    </lineage>
</organism>
<keyword evidence="7" id="KW-0547">Nucleotide-binding</keyword>
<keyword evidence="8" id="KW-0378">Hydrolase</keyword>
<dbReference type="NCBIfam" id="TIGR03919">
    <property type="entry name" value="T7SS_EccB"/>
    <property type="match status" value="1"/>
</dbReference>
<dbReference type="GO" id="GO:0016787">
    <property type="term" value="F:hydrolase activity"/>
    <property type="evidence" value="ECO:0007669"/>
    <property type="project" value="UniProtKB-KW"/>
</dbReference>
<keyword evidence="9" id="KW-0067">ATP-binding</keyword>
<keyword evidence="5" id="KW-0997">Cell inner membrane</keyword>
<sequence>MAEHSRGQRGSGYGLGLSTRTQVTGYQFLARRTAMALTRWRVRMEIEPGRRQTLAVVASVSAALVICLGALLYSFLSPAGQINESPIIADRDSGALYVKVGDRLYPALNLASARLITRRPDNPHLVKGSQIANMPHGPLVGIPGAPTEFAPKSPSTSSWLVCDTVGGTSGPSGMPSPAGVTVTVIDGTPDMSGHRRILNGSDAVVLSYGGNTWVIREGRRSKIDATDRSVLLPLGLTPEQVSQARPMSHALYDALPVGPELLVPDVPKSGAPATFQGAPDPVGTILVTPQISGPQQYSLVLEDGVQTLPPLVAQILQNAGRPGNTKPVTVEPSALAKMPVVNRLDLSAYPNDPLNVLDIRENPSTCWWWERTNGENRARVQVVSGPTIPIKSSEMKNVVSLVKSDLSGREADQVYFGPNYANFVAVTGNNPGAQTAESLWWLTNAGARFGVDDTKEARDALGLTGQPSLAPWVALRLLPQGPTLSRADALVEHDTLPMDMTPAELVVPK</sequence>
<evidence type="ECO:0000313" key="13">
    <source>
        <dbReference type="EMBL" id="KQH76942.1"/>
    </source>
</evidence>
<keyword evidence="6 12" id="KW-0812">Transmembrane</keyword>
<evidence type="ECO:0000256" key="8">
    <source>
        <dbReference type="ARBA" id="ARBA00022801"/>
    </source>
</evidence>
<dbReference type="RefSeq" id="WP_055579984.1">
    <property type="nucleotide sequence ID" value="NZ_LKTM01000339.1"/>
</dbReference>
<dbReference type="AlphaFoldDB" id="A0A0Q2QYG7"/>
<comment type="caution">
    <text evidence="13">The sequence shown here is derived from an EMBL/GenBank/DDBJ whole genome shotgun (WGS) entry which is preliminary data.</text>
</comment>
<dbReference type="Gene3D" id="3.30.2390.20">
    <property type="entry name" value="Type VII secretion system EccB, repeat 1 domain"/>
    <property type="match status" value="1"/>
</dbReference>
<proteinExistence type="inferred from homology"/>
<evidence type="ECO:0000256" key="5">
    <source>
        <dbReference type="ARBA" id="ARBA00022519"/>
    </source>
</evidence>
<keyword evidence="4" id="KW-1003">Cell membrane</keyword>
<dbReference type="Pfam" id="PF05108">
    <property type="entry name" value="T7SS_ESX1_EccB"/>
    <property type="match status" value="1"/>
</dbReference>
<dbReference type="Gene3D" id="2.40.50.910">
    <property type="entry name" value="Type VII secretion system EccB, repeat 3 domain"/>
    <property type="match status" value="1"/>
</dbReference>
<dbReference type="InterPro" id="IPR007795">
    <property type="entry name" value="T7SS_EccB"/>
</dbReference>
<dbReference type="GO" id="GO:0005576">
    <property type="term" value="C:extracellular region"/>
    <property type="evidence" value="ECO:0007669"/>
    <property type="project" value="TreeGrafter"/>
</dbReference>
<keyword evidence="10 12" id="KW-1133">Transmembrane helix</keyword>
<feature type="transmembrane region" description="Helical" evidence="12">
    <location>
        <begin position="53"/>
        <end position="76"/>
    </location>
</feature>
<dbReference type="FunFam" id="3.30.2390.20:FF:000001">
    <property type="entry name" value="ESX-1 secretion system ATPase EccB1"/>
    <property type="match status" value="1"/>
</dbReference>
<evidence type="ECO:0000256" key="6">
    <source>
        <dbReference type="ARBA" id="ARBA00022692"/>
    </source>
</evidence>
<keyword evidence="3" id="KW-0813">Transport</keyword>